<dbReference type="Pfam" id="PF03031">
    <property type="entry name" value="NIF"/>
    <property type="match status" value="1"/>
</dbReference>
<dbReference type="AlphaFoldDB" id="A0A2N5TNW7"/>
<evidence type="ECO:0000259" key="1">
    <source>
        <dbReference type="Pfam" id="PF03031"/>
    </source>
</evidence>
<protein>
    <recommendedName>
        <fullName evidence="1">FCP1 homology domain-containing protein</fullName>
    </recommendedName>
</protein>
<dbReference type="InterPro" id="IPR004274">
    <property type="entry name" value="FCP1_dom"/>
</dbReference>
<dbReference type="SUPFAM" id="SSF56784">
    <property type="entry name" value="HAD-like"/>
    <property type="match status" value="1"/>
</dbReference>
<name>A0A2N5TNW7_9BASI</name>
<proteinExistence type="predicted"/>
<reference evidence="2 3" key="1">
    <citation type="submission" date="2017-11" db="EMBL/GenBank/DDBJ databases">
        <title>De novo assembly and phasing of dikaryotic genomes from two isolates of Puccinia coronata f. sp. avenae, the causal agent of oat crown rust.</title>
        <authorList>
            <person name="Miller M.E."/>
            <person name="Zhang Y."/>
            <person name="Omidvar V."/>
            <person name="Sperschneider J."/>
            <person name="Schwessinger B."/>
            <person name="Raley C."/>
            <person name="Palmer J.M."/>
            <person name="Garnica D."/>
            <person name="Upadhyaya N."/>
            <person name="Rathjen J."/>
            <person name="Taylor J.M."/>
            <person name="Park R.F."/>
            <person name="Dodds P.N."/>
            <person name="Hirsch C.D."/>
            <person name="Kianian S.F."/>
            <person name="Figueroa M."/>
        </authorList>
    </citation>
    <scope>NUCLEOTIDE SEQUENCE [LARGE SCALE GENOMIC DNA]</scope>
    <source>
        <strain evidence="2">12NC29</strain>
    </source>
</reference>
<dbReference type="InterPro" id="IPR036412">
    <property type="entry name" value="HAD-like_sf"/>
</dbReference>
<comment type="caution">
    <text evidence="2">The sequence shown here is derived from an EMBL/GenBank/DDBJ whole genome shotgun (WGS) entry which is preliminary data.</text>
</comment>
<accession>A0A2N5TNW7</accession>
<evidence type="ECO:0000313" key="2">
    <source>
        <dbReference type="EMBL" id="PLW27118.1"/>
    </source>
</evidence>
<evidence type="ECO:0000313" key="3">
    <source>
        <dbReference type="Proteomes" id="UP000235388"/>
    </source>
</evidence>
<dbReference type="STRING" id="200324.A0A2N5TNW7"/>
<gene>
    <name evidence="2" type="ORF">PCANC_23222</name>
</gene>
<dbReference type="InterPro" id="IPR023214">
    <property type="entry name" value="HAD_sf"/>
</dbReference>
<feature type="domain" description="FCP1 homology" evidence="1">
    <location>
        <begin position="130"/>
        <end position="193"/>
    </location>
</feature>
<dbReference type="EMBL" id="PGCJ01000504">
    <property type="protein sequence ID" value="PLW27118.1"/>
    <property type="molecule type" value="Genomic_DNA"/>
</dbReference>
<dbReference type="Gene3D" id="3.40.50.1000">
    <property type="entry name" value="HAD superfamily/HAD-like"/>
    <property type="match status" value="1"/>
</dbReference>
<keyword evidence="3" id="KW-1185">Reference proteome</keyword>
<organism evidence="2 3">
    <name type="scientific">Puccinia coronata f. sp. avenae</name>
    <dbReference type="NCBI Taxonomy" id="200324"/>
    <lineage>
        <taxon>Eukaryota</taxon>
        <taxon>Fungi</taxon>
        <taxon>Dikarya</taxon>
        <taxon>Basidiomycota</taxon>
        <taxon>Pucciniomycotina</taxon>
        <taxon>Pucciniomycetes</taxon>
        <taxon>Pucciniales</taxon>
        <taxon>Pucciniaceae</taxon>
        <taxon>Puccinia</taxon>
    </lineage>
</organism>
<sequence>MPTRSKSDLVHPPTDPEAIIRAANAKRRRLANTNAPDTMSAAAAEKVPGTVADTAPDSTDDATVAVSEVAKDLATEEALKELFQGADTVPDSALDGYYNIKDMPAFEKWITDRKSTLCNPALAQDTPKQKILVLDLDNTLICRDSYSSDSFRVSGTSPSTYNIQLHHDCLTFLHEKSAHYHQLVIFTSSSYVNYETLPKGLSGFN</sequence>
<dbReference type="Proteomes" id="UP000235388">
    <property type="component" value="Unassembled WGS sequence"/>
</dbReference>